<feature type="compositionally biased region" description="Polar residues" evidence="1">
    <location>
        <begin position="1"/>
        <end position="12"/>
    </location>
</feature>
<evidence type="ECO:0000313" key="3">
    <source>
        <dbReference type="Proteomes" id="UP001153069"/>
    </source>
</evidence>
<feature type="compositionally biased region" description="Basic residues" evidence="1">
    <location>
        <begin position="233"/>
        <end position="242"/>
    </location>
</feature>
<accession>A0A9N8HX99</accession>
<gene>
    <name evidence="2" type="ORF">SEMRO_2989_G341770.1</name>
</gene>
<dbReference type="OrthoDB" id="46996at2759"/>
<feature type="region of interest" description="Disordered" evidence="1">
    <location>
        <begin position="64"/>
        <end position="87"/>
    </location>
</feature>
<feature type="region of interest" description="Disordered" evidence="1">
    <location>
        <begin position="231"/>
        <end position="261"/>
    </location>
</feature>
<dbReference type="Proteomes" id="UP001153069">
    <property type="component" value="Unassembled WGS sequence"/>
</dbReference>
<evidence type="ECO:0000313" key="2">
    <source>
        <dbReference type="EMBL" id="CAB9530693.1"/>
    </source>
</evidence>
<protein>
    <submittedName>
        <fullName evidence="2">Uncharacterized protein</fullName>
    </submittedName>
</protein>
<feature type="region of interest" description="Disordered" evidence="1">
    <location>
        <begin position="1"/>
        <end position="38"/>
    </location>
</feature>
<keyword evidence="3" id="KW-1185">Reference proteome</keyword>
<dbReference type="EMBL" id="CAICTM010002987">
    <property type="protein sequence ID" value="CAB9530693.1"/>
    <property type="molecule type" value="Genomic_DNA"/>
</dbReference>
<dbReference type="AlphaFoldDB" id="A0A9N8HX99"/>
<organism evidence="2 3">
    <name type="scientific">Seminavis robusta</name>
    <dbReference type="NCBI Taxonomy" id="568900"/>
    <lineage>
        <taxon>Eukaryota</taxon>
        <taxon>Sar</taxon>
        <taxon>Stramenopiles</taxon>
        <taxon>Ochrophyta</taxon>
        <taxon>Bacillariophyta</taxon>
        <taxon>Bacillariophyceae</taxon>
        <taxon>Bacillariophycidae</taxon>
        <taxon>Naviculales</taxon>
        <taxon>Naviculaceae</taxon>
        <taxon>Seminavis</taxon>
    </lineage>
</organism>
<reference evidence="2" key="1">
    <citation type="submission" date="2020-06" db="EMBL/GenBank/DDBJ databases">
        <authorList>
            <consortium name="Plant Systems Biology data submission"/>
        </authorList>
    </citation>
    <scope>NUCLEOTIDE SEQUENCE</scope>
    <source>
        <strain evidence="2">D6</strain>
    </source>
</reference>
<sequence>MTAQPESKQRPSIQLPEVFPTQKAAMESCDATDSSSSSLLASSAGSILRVATLEESLSHFDIDRSGRLEEEEEEKAPPALNDSSSKNNKVTFTDVVVREYPICLGDNPAVMIGAPLSIGWEVQSEGKLSLDDYESSRPDRRRSEELRIPSFVRETMLKSSGYSRMDIQKGVKDVNISRNRRKRTNETHQLYKAQELAERLVRASLNATVRRSQKKQEKDLIQHFRQEAETLRTQHKATRRSTWHAAAAPATAPVEATRSERRGTWHAAAITSPTATIGASAEV</sequence>
<name>A0A9N8HX99_9STRA</name>
<evidence type="ECO:0000256" key="1">
    <source>
        <dbReference type="SAM" id="MobiDB-lite"/>
    </source>
</evidence>
<proteinExistence type="predicted"/>
<comment type="caution">
    <text evidence="2">The sequence shown here is derived from an EMBL/GenBank/DDBJ whole genome shotgun (WGS) entry which is preliminary data.</text>
</comment>
<feature type="compositionally biased region" description="Low complexity" evidence="1">
    <location>
        <begin position="245"/>
        <end position="256"/>
    </location>
</feature>